<proteinExistence type="predicted"/>
<protein>
    <submittedName>
        <fullName evidence="2">Unnamed protein product</fullName>
    </submittedName>
</protein>
<organism evidence="2 3">
    <name type="scientific">Phytophthora fragariaefolia</name>
    <dbReference type="NCBI Taxonomy" id="1490495"/>
    <lineage>
        <taxon>Eukaryota</taxon>
        <taxon>Sar</taxon>
        <taxon>Stramenopiles</taxon>
        <taxon>Oomycota</taxon>
        <taxon>Peronosporomycetes</taxon>
        <taxon>Peronosporales</taxon>
        <taxon>Peronosporaceae</taxon>
        <taxon>Phytophthora</taxon>
    </lineage>
</organism>
<evidence type="ECO:0000256" key="1">
    <source>
        <dbReference type="SAM" id="MobiDB-lite"/>
    </source>
</evidence>
<comment type="caution">
    <text evidence="2">The sequence shown here is derived from an EMBL/GenBank/DDBJ whole genome shotgun (WGS) entry which is preliminary data.</text>
</comment>
<dbReference type="AlphaFoldDB" id="A0A9W6X166"/>
<sequence length="301" mass="34486">MLRDEFKGILKLVRFRHIWTNDQVLYKLILERAELQQLFYNRFRQADPAKTAPRTSNRKGGKVPSTQENTRSDSGQRSSNEGGKAAVGPGTSGQGQNQPRKRCYTIEHIDRERNLWTDTVLRWTPHGSAPATMTVRVKAARASKKLKHQQKNQDQGFEKDEQGVWVADGKIWLPSSREDLIIRVMIIAHCCTRAHRGADVMLQFLHDEFVVEDLRVRVEQFVSDCLLCKHVKGRKLILRPWNSTHTVTRRNELLHMDFLQMGETYGDSQYLLVLKDDLSQYCELVACESDNGLVAASAVLD</sequence>
<accession>A0A9W6X166</accession>
<gene>
    <name evidence="2" type="ORF">Pfra01_000499400</name>
</gene>
<keyword evidence="3" id="KW-1185">Reference proteome</keyword>
<feature type="region of interest" description="Disordered" evidence="1">
    <location>
        <begin position="47"/>
        <end position="101"/>
    </location>
</feature>
<dbReference type="OrthoDB" id="122479at2759"/>
<dbReference type="Gene3D" id="1.10.340.70">
    <property type="match status" value="1"/>
</dbReference>
<dbReference type="Proteomes" id="UP001165121">
    <property type="component" value="Unassembled WGS sequence"/>
</dbReference>
<evidence type="ECO:0000313" key="3">
    <source>
        <dbReference type="Proteomes" id="UP001165121"/>
    </source>
</evidence>
<feature type="compositionally biased region" description="Polar residues" evidence="1">
    <location>
        <begin position="64"/>
        <end position="81"/>
    </location>
</feature>
<name>A0A9W6X166_9STRA</name>
<evidence type="ECO:0000313" key="2">
    <source>
        <dbReference type="EMBL" id="GMF26439.1"/>
    </source>
</evidence>
<reference evidence="2" key="1">
    <citation type="submission" date="2023-04" db="EMBL/GenBank/DDBJ databases">
        <title>Phytophthora fragariaefolia NBRC 109709.</title>
        <authorList>
            <person name="Ichikawa N."/>
            <person name="Sato H."/>
            <person name="Tonouchi N."/>
        </authorList>
    </citation>
    <scope>NUCLEOTIDE SEQUENCE</scope>
    <source>
        <strain evidence="2">NBRC 109709</strain>
    </source>
</reference>
<dbReference type="EMBL" id="BSXT01000396">
    <property type="protein sequence ID" value="GMF26439.1"/>
    <property type="molecule type" value="Genomic_DNA"/>
</dbReference>